<evidence type="ECO:0000256" key="4">
    <source>
        <dbReference type="ARBA" id="ARBA00012119"/>
    </source>
</evidence>
<dbReference type="PRINTS" id="PR00989">
    <property type="entry name" value="ADENOKINASE"/>
</dbReference>
<comment type="pathway">
    <text evidence="2 10">Purine metabolism; AMP biosynthesis via salvage pathway; AMP from adenosine: step 1/1.</text>
</comment>
<protein>
    <recommendedName>
        <fullName evidence="4 10">Adenosine kinase</fullName>
        <shortName evidence="10">AK</shortName>
        <ecNumber evidence="4 10">2.7.1.20</ecNumber>
    </recommendedName>
    <alternativeName>
        <fullName evidence="10">Adenosine 5'-phosphotransferase</fullName>
    </alternativeName>
</protein>
<keyword evidence="5 10" id="KW-0808">Transferase</keyword>
<dbReference type="CDD" id="cd01168">
    <property type="entry name" value="adenosine_kinase"/>
    <property type="match status" value="1"/>
</dbReference>
<evidence type="ECO:0000256" key="2">
    <source>
        <dbReference type="ARBA" id="ARBA00004801"/>
    </source>
</evidence>
<evidence type="ECO:0000259" key="11">
    <source>
        <dbReference type="Pfam" id="PF00294"/>
    </source>
</evidence>
<dbReference type="PANTHER" id="PTHR45769:SF3">
    <property type="entry name" value="ADENOSINE KINASE"/>
    <property type="match status" value="1"/>
</dbReference>
<keyword evidence="10" id="KW-0460">Magnesium</keyword>
<evidence type="ECO:0000256" key="8">
    <source>
        <dbReference type="ARBA" id="ARBA00022777"/>
    </source>
</evidence>
<dbReference type="PANTHER" id="PTHR45769">
    <property type="entry name" value="ADENOSINE KINASE"/>
    <property type="match status" value="1"/>
</dbReference>
<comment type="cofactor">
    <cofactor evidence="1 10">
        <name>Mg(2+)</name>
        <dbReference type="ChEBI" id="CHEBI:18420"/>
    </cofactor>
</comment>
<reference evidence="12" key="1">
    <citation type="journal article" date="2022" name="bioRxiv">
        <title>Genomics of Preaxostyla Flagellates Illuminates Evolutionary Transitions and the Path Towards Mitochondrial Loss.</title>
        <authorList>
            <person name="Novak L.V.F."/>
            <person name="Treitli S.C."/>
            <person name="Pyrih J."/>
            <person name="Halakuc P."/>
            <person name="Pipaliya S.V."/>
            <person name="Vacek V."/>
            <person name="Brzon O."/>
            <person name="Soukal P."/>
            <person name="Eme L."/>
            <person name="Dacks J.B."/>
            <person name="Karnkowska A."/>
            <person name="Elias M."/>
            <person name="Hampl V."/>
        </authorList>
    </citation>
    <scope>NUCLEOTIDE SEQUENCE</scope>
    <source>
        <strain evidence="12">RCP-MX</strain>
    </source>
</reference>
<evidence type="ECO:0000313" key="12">
    <source>
        <dbReference type="EMBL" id="KAJ4458503.1"/>
    </source>
</evidence>
<name>A0ABQ8UGW6_9EUKA</name>
<keyword evidence="8 10" id="KW-0418">Kinase</keyword>
<organism evidence="12 13">
    <name type="scientific">Paratrimastix pyriformis</name>
    <dbReference type="NCBI Taxonomy" id="342808"/>
    <lineage>
        <taxon>Eukaryota</taxon>
        <taxon>Metamonada</taxon>
        <taxon>Preaxostyla</taxon>
        <taxon>Paratrimastigidae</taxon>
        <taxon>Paratrimastix</taxon>
    </lineage>
</organism>
<keyword evidence="13" id="KW-1185">Reference proteome</keyword>
<evidence type="ECO:0000256" key="9">
    <source>
        <dbReference type="ARBA" id="ARBA00022840"/>
    </source>
</evidence>
<dbReference type="InterPro" id="IPR029056">
    <property type="entry name" value="Ribokinase-like"/>
</dbReference>
<dbReference type="Pfam" id="PF00294">
    <property type="entry name" value="PfkB"/>
    <property type="match status" value="1"/>
</dbReference>
<dbReference type="InterPro" id="IPR002173">
    <property type="entry name" value="Carboh/pur_kinase_PfkB_CS"/>
</dbReference>
<evidence type="ECO:0000256" key="1">
    <source>
        <dbReference type="ARBA" id="ARBA00001946"/>
    </source>
</evidence>
<dbReference type="SUPFAM" id="SSF53613">
    <property type="entry name" value="Ribokinase-like"/>
    <property type="match status" value="1"/>
</dbReference>
<comment type="function">
    <text evidence="10">ATP dependent phosphorylation of adenosine and other related nucleoside analogs to monophosphate derivatives.</text>
</comment>
<evidence type="ECO:0000313" key="13">
    <source>
        <dbReference type="Proteomes" id="UP001141327"/>
    </source>
</evidence>
<keyword evidence="7 10" id="KW-0547">Nucleotide-binding</keyword>
<comment type="similarity">
    <text evidence="3 10">Belongs to the carbohydrate kinase PfkB family.</text>
</comment>
<dbReference type="PROSITE" id="PS00584">
    <property type="entry name" value="PFKB_KINASES_2"/>
    <property type="match status" value="1"/>
</dbReference>
<evidence type="ECO:0000256" key="3">
    <source>
        <dbReference type="ARBA" id="ARBA00010688"/>
    </source>
</evidence>
<keyword evidence="9 10" id="KW-0067">ATP-binding</keyword>
<keyword evidence="6 10" id="KW-0660">Purine salvage</keyword>
<dbReference type="EC" id="2.7.1.20" evidence="4 10"/>
<dbReference type="GO" id="GO:0016301">
    <property type="term" value="F:kinase activity"/>
    <property type="evidence" value="ECO:0007669"/>
    <property type="project" value="UniProtKB-KW"/>
</dbReference>
<dbReference type="Gene3D" id="3.40.1190.20">
    <property type="match status" value="1"/>
</dbReference>
<feature type="domain" description="Carbohydrate kinase PfkB" evidence="11">
    <location>
        <begin position="46"/>
        <end position="341"/>
    </location>
</feature>
<accession>A0ABQ8UGW6</accession>
<evidence type="ECO:0000256" key="7">
    <source>
        <dbReference type="ARBA" id="ARBA00022741"/>
    </source>
</evidence>
<sequence>MSAAVPRGSILGLGNPLLDVSAVVDQAFVDKHQIPMGQQILAEPKHDAMYTEMAERYTLAETPGGACQNAIRAAQRVLGTPQATAYMGCVGNDAFGTRQRELCSRAGVEVNYMVHPTAPTGVCAACVLGHERALIARIAAAGQFNVSHMQLPEAQAMLKRAKVMYVEGFFLMVSMDAIRMMAAECAESTRKGVRKSFCLNLSAAFCINGDYDKIQELMPRIDILFSNDDEARVYAKRAGWEETDVAAIAERIARLPKEDSAHPRLVIFTQGTQPTVVASGAAPTRTFAIVPVPKEELVDTNGAGDSFVGGFLAHYVRDEALEACVQAGHELAAIKVRHQGCVWD</sequence>
<dbReference type="Proteomes" id="UP001141327">
    <property type="component" value="Unassembled WGS sequence"/>
</dbReference>
<comment type="caution">
    <text evidence="12">The sequence shown here is derived from an EMBL/GenBank/DDBJ whole genome shotgun (WGS) entry which is preliminary data.</text>
</comment>
<dbReference type="InterPro" id="IPR011611">
    <property type="entry name" value="PfkB_dom"/>
</dbReference>
<gene>
    <name evidence="12" type="ORF">PAPYR_5694</name>
</gene>
<evidence type="ECO:0000256" key="6">
    <source>
        <dbReference type="ARBA" id="ARBA00022726"/>
    </source>
</evidence>
<dbReference type="Gene3D" id="3.30.1110.10">
    <property type="match status" value="1"/>
</dbReference>
<comment type="catalytic activity">
    <reaction evidence="10">
        <text>adenosine + ATP = AMP + ADP + H(+)</text>
        <dbReference type="Rhea" id="RHEA:20824"/>
        <dbReference type="ChEBI" id="CHEBI:15378"/>
        <dbReference type="ChEBI" id="CHEBI:16335"/>
        <dbReference type="ChEBI" id="CHEBI:30616"/>
        <dbReference type="ChEBI" id="CHEBI:456215"/>
        <dbReference type="ChEBI" id="CHEBI:456216"/>
        <dbReference type="EC" id="2.7.1.20"/>
    </reaction>
</comment>
<proteinExistence type="inferred from homology"/>
<dbReference type="InterPro" id="IPR001805">
    <property type="entry name" value="Adenokinase"/>
</dbReference>
<evidence type="ECO:0000256" key="5">
    <source>
        <dbReference type="ARBA" id="ARBA00022679"/>
    </source>
</evidence>
<dbReference type="EMBL" id="JAPMOS010000028">
    <property type="protein sequence ID" value="KAJ4458503.1"/>
    <property type="molecule type" value="Genomic_DNA"/>
</dbReference>
<evidence type="ECO:0000256" key="10">
    <source>
        <dbReference type="RuleBase" id="RU368116"/>
    </source>
</evidence>